<feature type="region of interest" description="Disordered" evidence="1">
    <location>
        <begin position="129"/>
        <end position="169"/>
    </location>
</feature>
<gene>
    <name evidence="2" type="ORF">G2W53_015484</name>
</gene>
<name>A0A834WVB1_9FABA</name>
<evidence type="ECO:0000313" key="3">
    <source>
        <dbReference type="Proteomes" id="UP000634136"/>
    </source>
</evidence>
<accession>A0A834WVB1</accession>
<evidence type="ECO:0000256" key="1">
    <source>
        <dbReference type="SAM" id="MobiDB-lite"/>
    </source>
</evidence>
<dbReference type="AlphaFoldDB" id="A0A834WVB1"/>
<evidence type="ECO:0000313" key="2">
    <source>
        <dbReference type="EMBL" id="KAF7833151.1"/>
    </source>
</evidence>
<keyword evidence="3" id="KW-1185">Reference proteome</keyword>
<reference evidence="2" key="1">
    <citation type="submission" date="2020-09" db="EMBL/GenBank/DDBJ databases">
        <title>Genome-Enabled Discovery of Anthraquinone Biosynthesis in Senna tora.</title>
        <authorList>
            <person name="Kang S.-H."/>
            <person name="Pandey R.P."/>
            <person name="Lee C.-M."/>
            <person name="Sim J.-S."/>
            <person name="Jeong J.-T."/>
            <person name="Choi B.-S."/>
            <person name="Jung M."/>
            <person name="Ginzburg D."/>
            <person name="Zhao K."/>
            <person name="Won S.Y."/>
            <person name="Oh T.-J."/>
            <person name="Yu Y."/>
            <person name="Kim N.-H."/>
            <person name="Lee O.R."/>
            <person name="Lee T.-H."/>
            <person name="Bashyal P."/>
            <person name="Kim T.-S."/>
            <person name="Lee W.-H."/>
            <person name="Kawkins C."/>
            <person name="Kim C.-K."/>
            <person name="Kim J.S."/>
            <person name="Ahn B.O."/>
            <person name="Rhee S.Y."/>
            <person name="Sohng J.K."/>
        </authorList>
    </citation>
    <scope>NUCLEOTIDE SEQUENCE</scope>
    <source>
        <tissue evidence="2">Leaf</tissue>
    </source>
</reference>
<proteinExistence type="predicted"/>
<feature type="region of interest" description="Disordered" evidence="1">
    <location>
        <begin position="1"/>
        <end position="28"/>
    </location>
</feature>
<dbReference type="Proteomes" id="UP000634136">
    <property type="component" value="Unassembled WGS sequence"/>
</dbReference>
<comment type="caution">
    <text evidence="2">The sequence shown here is derived from an EMBL/GenBank/DDBJ whole genome shotgun (WGS) entry which is preliminary data.</text>
</comment>
<feature type="compositionally biased region" description="Basic and acidic residues" evidence="1">
    <location>
        <begin position="1"/>
        <end position="10"/>
    </location>
</feature>
<organism evidence="2 3">
    <name type="scientific">Senna tora</name>
    <dbReference type="NCBI Taxonomy" id="362788"/>
    <lineage>
        <taxon>Eukaryota</taxon>
        <taxon>Viridiplantae</taxon>
        <taxon>Streptophyta</taxon>
        <taxon>Embryophyta</taxon>
        <taxon>Tracheophyta</taxon>
        <taxon>Spermatophyta</taxon>
        <taxon>Magnoliopsida</taxon>
        <taxon>eudicotyledons</taxon>
        <taxon>Gunneridae</taxon>
        <taxon>Pentapetalae</taxon>
        <taxon>rosids</taxon>
        <taxon>fabids</taxon>
        <taxon>Fabales</taxon>
        <taxon>Fabaceae</taxon>
        <taxon>Caesalpinioideae</taxon>
        <taxon>Cassia clade</taxon>
        <taxon>Senna</taxon>
    </lineage>
</organism>
<feature type="compositionally biased region" description="Basic and acidic residues" evidence="1">
    <location>
        <begin position="137"/>
        <end position="147"/>
    </location>
</feature>
<sequence>MTKNKADKSKRCLQLARQGKNPKTPKAPNKAIGVGKSLFQIVNTTKPKRGVLQLQLPSNIVKRELGQCKGTVDRKIPPTDNLELPHLGFQLGAHFAWDSLSSFRLKVSCKNLDELCTSLLRVNLEPHFVHRANPPHQPRDSMPDAKSRPYKPPQPRALDVQQQENKDQI</sequence>
<protein>
    <submittedName>
        <fullName evidence="2">Uncharacterized protein</fullName>
    </submittedName>
</protein>
<dbReference type="EMBL" id="JAAIUW010000005">
    <property type="protein sequence ID" value="KAF7833151.1"/>
    <property type="molecule type" value="Genomic_DNA"/>
</dbReference>